<proteinExistence type="inferred from homology"/>
<dbReference type="CDD" id="cd01890">
    <property type="entry name" value="LepA"/>
    <property type="match status" value="1"/>
</dbReference>
<dbReference type="FunFam" id="3.40.50.300:FF:000078">
    <property type="entry name" value="Elongation factor 4"/>
    <property type="match status" value="1"/>
</dbReference>
<dbReference type="HAMAP" id="MF_00071">
    <property type="entry name" value="LepA"/>
    <property type="match status" value="1"/>
</dbReference>
<comment type="caution">
    <text evidence="14">The sequence shown here is derived from an EMBL/GenBank/DDBJ whole genome shotgun (WGS) entry which is preliminary data.</text>
</comment>
<evidence type="ECO:0000256" key="1">
    <source>
        <dbReference type="ARBA" id="ARBA00005454"/>
    </source>
</evidence>
<keyword evidence="3 12" id="KW-0547">Nucleotide-binding</keyword>
<name>A0A2M8KE17_9BACT</name>
<evidence type="ECO:0000256" key="12">
    <source>
        <dbReference type="HAMAP-Rule" id="MF_00071"/>
    </source>
</evidence>
<evidence type="ECO:0000256" key="4">
    <source>
        <dbReference type="ARBA" id="ARBA00022801"/>
    </source>
</evidence>
<dbReference type="InterPro" id="IPR027417">
    <property type="entry name" value="P-loop_NTPase"/>
</dbReference>
<dbReference type="InterPro" id="IPR005225">
    <property type="entry name" value="Small_GTP-bd"/>
</dbReference>
<dbReference type="GO" id="GO:0043022">
    <property type="term" value="F:ribosome binding"/>
    <property type="evidence" value="ECO:0007669"/>
    <property type="project" value="UniProtKB-UniRule"/>
</dbReference>
<dbReference type="Gene3D" id="3.30.70.870">
    <property type="entry name" value="Elongation Factor G (Translational Gtpase), domain 3"/>
    <property type="match status" value="1"/>
</dbReference>
<comment type="subcellular location">
    <subcellularLocation>
        <location evidence="12">Cell membrane</location>
        <topology evidence="12">Peripheral membrane protein</topology>
        <orientation evidence="12">Cytoplasmic side</orientation>
    </subcellularLocation>
</comment>
<sequence>MNNIRNFAIIAHIDHGKSTLADRFLEITETIIKSKMQDQFLDQMDLEREKGITIKLQPIRMNYNYKGKSYMLNLIDTPGHVDFTYEVSRSMVAVEGVILLVDAVKGVQAQTLANLSLAMKQNLKIIPVINKIDLPSSRVDEVEEELAELLRIEPKTIMRISAKSGLGVKEVLGRVIEKVPPPDTLEGQKLKALIFDSKFDSFKGIIIYIRVFSGSVKLGDKFLLMASGAEGEIKEAGIFKPNLVAVDKLESGQIGYVATGLKDVSQTRIGDTITLLSAPIGSSEAMPGYQEPKPMVYASFYPQDADQYSMLKDAIAKLKLNDASFYTEPESSQALGRGFKGGFLGLLHLEIIGERLRREFDLNLTITAPSVSYKVVTKDCNELMIHSASRLPDPTLIERTEEPWVKLEIIAPPSYLGAIMQVCQDLGGIYQDTQYIGKEKMVVTQEAPLRAVIIDFYDNLKNASSGYASLNWEFIEYRGGDLVRLDILVAGEKVEAFAKVIPRDKAFHEGRKMVNALKEYIPRQLFMVTIQAAVGGKILARENISALRKDVTGYLYGGDYSRKKKLLQKQKKGKEKMKESGRVRIPAEVYFKVLRK</sequence>
<dbReference type="InterPro" id="IPR038363">
    <property type="entry name" value="LepA_C_sf"/>
</dbReference>
<dbReference type="PANTHER" id="PTHR43512:SF4">
    <property type="entry name" value="TRANSLATION FACTOR GUF1 HOMOLOG, CHLOROPLASTIC"/>
    <property type="match status" value="1"/>
</dbReference>
<dbReference type="InterPro" id="IPR000795">
    <property type="entry name" value="T_Tr_GTP-bd_dom"/>
</dbReference>
<dbReference type="Gene3D" id="3.30.70.240">
    <property type="match status" value="1"/>
</dbReference>
<organism evidence="14 15">
    <name type="scientific">Candidatus Portnoybacteria bacterium CG10_big_fil_rev_8_21_14_0_10_36_7</name>
    <dbReference type="NCBI Taxonomy" id="1974812"/>
    <lineage>
        <taxon>Bacteria</taxon>
        <taxon>Candidatus Portnoyibacteriota</taxon>
    </lineage>
</organism>
<dbReference type="Pfam" id="PF00679">
    <property type="entry name" value="EFG_C"/>
    <property type="match status" value="1"/>
</dbReference>
<dbReference type="CDD" id="cd03709">
    <property type="entry name" value="lepA_C"/>
    <property type="match status" value="1"/>
</dbReference>
<dbReference type="AlphaFoldDB" id="A0A2M8KE17"/>
<evidence type="ECO:0000259" key="13">
    <source>
        <dbReference type="PROSITE" id="PS51722"/>
    </source>
</evidence>
<dbReference type="InterPro" id="IPR006297">
    <property type="entry name" value="EF-4"/>
</dbReference>
<dbReference type="PANTHER" id="PTHR43512">
    <property type="entry name" value="TRANSLATION FACTOR GUF1-RELATED"/>
    <property type="match status" value="1"/>
</dbReference>
<dbReference type="InterPro" id="IPR013842">
    <property type="entry name" value="LepA_CTD"/>
</dbReference>
<feature type="domain" description="Tr-type G" evidence="13">
    <location>
        <begin position="2"/>
        <end position="183"/>
    </location>
</feature>
<dbReference type="GO" id="GO:0045727">
    <property type="term" value="P:positive regulation of translation"/>
    <property type="evidence" value="ECO:0007669"/>
    <property type="project" value="UniProtKB-UniRule"/>
</dbReference>
<dbReference type="PROSITE" id="PS51722">
    <property type="entry name" value="G_TR_2"/>
    <property type="match status" value="1"/>
</dbReference>
<dbReference type="EMBL" id="PFDW01000046">
    <property type="protein sequence ID" value="PJE58171.1"/>
    <property type="molecule type" value="Genomic_DNA"/>
</dbReference>
<evidence type="ECO:0000256" key="3">
    <source>
        <dbReference type="ARBA" id="ARBA00022741"/>
    </source>
</evidence>
<feature type="binding site" evidence="12">
    <location>
        <begin position="14"/>
        <end position="19"/>
    </location>
    <ligand>
        <name>GTP</name>
        <dbReference type="ChEBI" id="CHEBI:37565"/>
    </ligand>
</feature>
<dbReference type="InterPro" id="IPR035647">
    <property type="entry name" value="EFG_III/V"/>
</dbReference>
<dbReference type="Pfam" id="PF00009">
    <property type="entry name" value="GTP_EFTU"/>
    <property type="match status" value="1"/>
</dbReference>
<evidence type="ECO:0000256" key="2">
    <source>
        <dbReference type="ARBA" id="ARBA00022475"/>
    </source>
</evidence>
<reference evidence="15" key="1">
    <citation type="submission" date="2017-09" db="EMBL/GenBank/DDBJ databases">
        <title>Depth-based differentiation of microbial function through sediment-hosted aquifers and enrichment of novel symbionts in the deep terrestrial subsurface.</title>
        <authorList>
            <person name="Probst A.J."/>
            <person name="Ladd B."/>
            <person name="Jarett J.K."/>
            <person name="Geller-Mcgrath D.E."/>
            <person name="Sieber C.M.K."/>
            <person name="Emerson J.B."/>
            <person name="Anantharaman K."/>
            <person name="Thomas B.C."/>
            <person name="Malmstrom R."/>
            <person name="Stieglmeier M."/>
            <person name="Klingl A."/>
            <person name="Woyke T."/>
            <person name="Ryan C.M."/>
            <person name="Banfield J.F."/>
        </authorList>
    </citation>
    <scope>NUCLEOTIDE SEQUENCE [LARGE SCALE GENOMIC DNA]</scope>
</reference>
<comment type="function">
    <text evidence="9 12">Required for accurate and efficient protein synthesis under certain stress conditions. May act as a fidelity factor of the translation reaction, by catalyzing a one-codon backward translocation of tRNAs on improperly translocated ribosomes. Back-translocation proceeds from a post-translocation (POST) complex to a pre-translocation (PRE) complex, thus giving elongation factor G a second chance to translocate the tRNAs correctly. Binds to ribosomes in a GTP-dependent manner.</text>
</comment>
<comment type="similarity">
    <text evidence="1 12">Belongs to the TRAFAC class translation factor GTPase superfamily. Classic translation factor GTPase family. LepA subfamily.</text>
</comment>
<dbReference type="FunFam" id="2.40.30.10:FF:000015">
    <property type="entry name" value="Translation factor GUF1, mitochondrial"/>
    <property type="match status" value="1"/>
</dbReference>
<dbReference type="SUPFAM" id="SSF52540">
    <property type="entry name" value="P-loop containing nucleoside triphosphate hydrolases"/>
    <property type="match status" value="1"/>
</dbReference>
<dbReference type="Gene3D" id="2.40.30.10">
    <property type="entry name" value="Translation factors"/>
    <property type="match status" value="1"/>
</dbReference>
<evidence type="ECO:0000256" key="11">
    <source>
        <dbReference type="ARBA" id="ARBA00066744"/>
    </source>
</evidence>
<dbReference type="PRINTS" id="PR00315">
    <property type="entry name" value="ELONGATNFCT"/>
</dbReference>
<feature type="binding site" evidence="12">
    <location>
        <begin position="130"/>
        <end position="133"/>
    </location>
    <ligand>
        <name>GTP</name>
        <dbReference type="ChEBI" id="CHEBI:37565"/>
    </ligand>
</feature>
<protein>
    <recommendedName>
        <fullName evidence="11 12">Elongation factor 4</fullName>
        <shortName evidence="12">EF-4</shortName>
        <ecNumber evidence="11 12">3.6.5.n1</ecNumber>
    </recommendedName>
    <alternativeName>
        <fullName evidence="12">Ribosomal back-translocase LepA</fullName>
    </alternativeName>
</protein>
<keyword evidence="2 12" id="KW-1003">Cell membrane</keyword>
<dbReference type="InterPro" id="IPR031157">
    <property type="entry name" value="G_TR_CS"/>
</dbReference>
<keyword evidence="14" id="KW-0251">Elongation factor</keyword>
<keyword evidence="5 12" id="KW-0648">Protein biosynthesis</keyword>
<dbReference type="InterPro" id="IPR009000">
    <property type="entry name" value="Transl_B-barrel_sf"/>
</dbReference>
<evidence type="ECO:0000313" key="15">
    <source>
        <dbReference type="Proteomes" id="UP000231450"/>
    </source>
</evidence>
<dbReference type="Gene3D" id="3.30.70.2570">
    <property type="entry name" value="Elongation factor 4, C-terminal domain"/>
    <property type="match status" value="1"/>
</dbReference>
<comment type="similarity">
    <text evidence="10">Belongs to the GTP-binding elongation factor family. LepA subfamily.</text>
</comment>
<dbReference type="GO" id="GO:0005525">
    <property type="term" value="F:GTP binding"/>
    <property type="evidence" value="ECO:0007669"/>
    <property type="project" value="UniProtKB-UniRule"/>
</dbReference>
<dbReference type="NCBIfam" id="TIGR00231">
    <property type="entry name" value="small_GTP"/>
    <property type="match status" value="1"/>
</dbReference>
<dbReference type="Pfam" id="PF03144">
    <property type="entry name" value="GTP_EFTU_D2"/>
    <property type="match status" value="1"/>
</dbReference>
<evidence type="ECO:0000256" key="5">
    <source>
        <dbReference type="ARBA" id="ARBA00022917"/>
    </source>
</evidence>
<dbReference type="Pfam" id="PF06421">
    <property type="entry name" value="LepA_C"/>
    <property type="match status" value="1"/>
</dbReference>
<evidence type="ECO:0000256" key="7">
    <source>
        <dbReference type="ARBA" id="ARBA00023136"/>
    </source>
</evidence>
<dbReference type="SUPFAM" id="SSF54980">
    <property type="entry name" value="EF-G C-terminal domain-like"/>
    <property type="match status" value="2"/>
</dbReference>
<dbReference type="InterPro" id="IPR000640">
    <property type="entry name" value="EFG_V-like"/>
</dbReference>
<keyword evidence="7 12" id="KW-0472">Membrane</keyword>
<dbReference type="GO" id="GO:0003924">
    <property type="term" value="F:GTPase activity"/>
    <property type="evidence" value="ECO:0007669"/>
    <property type="project" value="UniProtKB-UniRule"/>
</dbReference>
<dbReference type="PROSITE" id="PS00301">
    <property type="entry name" value="G_TR_1"/>
    <property type="match status" value="1"/>
</dbReference>
<evidence type="ECO:0000256" key="6">
    <source>
        <dbReference type="ARBA" id="ARBA00023134"/>
    </source>
</evidence>
<comment type="catalytic activity">
    <reaction evidence="8 12">
        <text>GTP + H2O = GDP + phosphate + H(+)</text>
        <dbReference type="Rhea" id="RHEA:19669"/>
        <dbReference type="ChEBI" id="CHEBI:15377"/>
        <dbReference type="ChEBI" id="CHEBI:15378"/>
        <dbReference type="ChEBI" id="CHEBI:37565"/>
        <dbReference type="ChEBI" id="CHEBI:43474"/>
        <dbReference type="ChEBI" id="CHEBI:58189"/>
        <dbReference type="EC" id="3.6.5.n1"/>
    </reaction>
</comment>
<evidence type="ECO:0000256" key="10">
    <source>
        <dbReference type="ARBA" id="ARBA00061052"/>
    </source>
</evidence>
<dbReference type="FunFam" id="3.30.70.2570:FF:000001">
    <property type="entry name" value="Translation factor GUF1, mitochondrial"/>
    <property type="match status" value="1"/>
</dbReference>
<dbReference type="FunFam" id="3.30.70.870:FF:000004">
    <property type="entry name" value="Translation factor GUF1, mitochondrial"/>
    <property type="match status" value="1"/>
</dbReference>
<accession>A0A2M8KE17</accession>
<keyword evidence="6 12" id="KW-0342">GTP-binding</keyword>
<dbReference type="EC" id="3.6.5.n1" evidence="11 12"/>
<dbReference type="GO" id="GO:0003746">
    <property type="term" value="F:translation elongation factor activity"/>
    <property type="evidence" value="ECO:0007669"/>
    <property type="project" value="UniProtKB-UniRule"/>
</dbReference>
<gene>
    <name evidence="12" type="primary">lepA</name>
    <name evidence="14" type="ORF">COU81_02030</name>
</gene>
<dbReference type="GO" id="GO:0005886">
    <property type="term" value="C:plasma membrane"/>
    <property type="evidence" value="ECO:0007669"/>
    <property type="project" value="UniProtKB-SubCell"/>
</dbReference>
<evidence type="ECO:0000256" key="9">
    <source>
        <dbReference type="ARBA" id="ARBA00057626"/>
    </source>
</evidence>
<dbReference type="Gene3D" id="3.40.50.300">
    <property type="entry name" value="P-loop containing nucleotide triphosphate hydrolases"/>
    <property type="match status" value="1"/>
</dbReference>
<dbReference type="SUPFAM" id="SSF50447">
    <property type="entry name" value="Translation proteins"/>
    <property type="match status" value="1"/>
</dbReference>
<dbReference type="CDD" id="cd16260">
    <property type="entry name" value="EF4_III"/>
    <property type="match status" value="1"/>
</dbReference>
<dbReference type="Proteomes" id="UP000231450">
    <property type="component" value="Unassembled WGS sequence"/>
</dbReference>
<dbReference type="InterPro" id="IPR035654">
    <property type="entry name" value="LepA_IV"/>
</dbReference>
<dbReference type="CDD" id="cd03699">
    <property type="entry name" value="EF4_II"/>
    <property type="match status" value="1"/>
</dbReference>
<dbReference type="InterPro" id="IPR004161">
    <property type="entry name" value="EFTu-like_2"/>
</dbReference>
<keyword evidence="4 12" id="KW-0378">Hydrolase</keyword>
<dbReference type="NCBIfam" id="TIGR01393">
    <property type="entry name" value="lepA"/>
    <property type="match status" value="1"/>
</dbReference>
<evidence type="ECO:0000256" key="8">
    <source>
        <dbReference type="ARBA" id="ARBA00050293"/>
    </source>
</evidence>
<evidence type="ECO:0000313" key="14">
    <source>
        <dbReference type="EMBL" id="PJE58171.1"/>
    </source>
</evidence>